<sequence>MHLHEFLKLMDQFVHSKGWYEAESPRPQTPRNIAISLCLETAEVLEHFQWSENSTQPDQLAGELADVALYLFQLAHLSQIDLEQAILKKLRENYQRNWDQDQVK</sequence>
<keyword evidence="1" id="KW-0378">Hydrolase</keyword>
<comment type="caution">
    <text evidence="1">The sequence shown here is derived from an EMBL/GenBank/DDBJ whole genome shotgun (WGS) entry which is preliminary data.</text>
</comment>
<dbReference type="GO" id="GO:0047429">
    <property type="term" value="F:nucleoside triphosphate diphosphatase activity"/>
    <property type="evidence" value="ECO:0007669"/>
    <property type="project" value="InterPro"/>
</dbReference>
<gene>
    <name evidence="1" type="ORF">AC812_12880</name>
</gene>
<organism evidence="1 2">
    <name type="scientific">Bellilinea caldifistulae</name>
    <dbReference type="NCBI Taxonomy" id="360411"/>
    <lineage>
        <taxon>Bacteria</taxon>
        <taxon>Bacillati</taxon>
        <taxon>Chloroflexota</taxon>
        <taxon>Anaerolineae</taxon>
        <taxon>Anaerolineales</taxon>
        <taxon>Anaerolineaceae</taxon>
        <taxon>Bellilinea</taxon>
    </lineage>
</organism>
<dbReference type="SUPFAM" id="SSF101386">
    <property type="entry name" value="all-alpha NTP pyrophosphatases"/>
    <property type="match status" value="1"/>
</dbReference>
<evidence type="ECO:0000313" key="1">
    <source>
        <dbReference type="EMBL" id="KPL74205.1"/>
    </source>
</evidence>
<dbReference type="STRING" id="360411.AC812_12880"/>
<dbReference type="Pfam" id="PF12643">
    <property type="entry name" value="MazG-like"/>
    <property type="match status" value="1"/>
</dbReference>
<keyword evidence="2" id="KW-1185">Reference proteome</keyword>
<dbReference type="GO" id="GO:0009143">
    <property type="term" value="P:nucleoside triphosphate catabolic process"/>
    <property type="evidence" value="ECO:0007669"/>
    <property type="project" value="InterPro"/>
</dbReference>
<name>A0A0P6XPS4_9CHLR</name>
<evidence type="ECO:0000313" key="2">
    <source>
        <dbReference type="Proteomes" id="UP000050514"/>
    </source>
</evidence>
<dbReference type="InterPro" id="IPR025984">
    <property type="entry name" value="DCTPP"/>
</dbReference>
<dbReference type="OrthoDB" id="9791898at2"/>
<protein>
    <submittedName>
        <fullName evidence="1">Nucleotide pyrophosphohydrolase</fullName>
    </submittedName>
</protein>
<dbReference type="Proteomes" id="UP000050514">
    <property type="component" value="Unassembled WGS sequence"/>
</dbReference>
<accession>A0A0P6XPS4</accession>
<dbReference type="PIRSF" id="PIRSF029826">
    <property type="entry name" value="UCP029826_pph"/>
    <property type="match status" value="1"/>
</dbReference>
<dbReference type="AlphaFoldDB" id="A0A0P6XPS4"/>
<dbReference type="PANTHER" id="PTHR46523">
    <property type="entry name" value="DCTP PYROPHOSPHATASE 1"/>
    <property type="match status" value="1"/>
</dbReference>
<dbReference type="EMBL" id="LGHJ01000018">
    <property type="protein sequence ID" value="KPL74205.1"/>
    <property type="molecule type" value="Genomic_DNA"/>
</dbReference>
<dbReference type="RefSeq" id="WP_061915425.1">
    <property type="nucleotide sequence ID" value="NZ_DF967971.1"/>
</dbReference>
<dbReference type="Gene3D" id="1.10.287.1080">
    <property type="entry name" value="MazG-like"/>
    <property type="match status" value="1"/>
</dbReference>
<proteinExistence type="predicted"/>
<dbReference type="InterPro" id="IPR052555">
    <property type="entry name" value="dCTP_Pyrophosphatase"/>
</dbReference>
<dbReference type="PANTHER" id="PTHR46523:SF1">
    <property type="entry name" value="DCTP PYROPHOSPHATASE 1"/>
    <property type="match status" value="1"/>
</dbReference>
<reference evidence="1 2" key="1">
    <citation type="submission" date="2015-07" db="EMBL/GenBank/DDBJ databases">
        <title>Draft genome of Bellilinea caldifistulae DSM 17877.</title>
        <authorList>
            <person name="Hemp J."/>
            <person name="Ward L.M."/>
            <person name="Pace L.A."/>
            <person name="Fischer W.W."/>
        </authorList>
    </citation>
    <scope>NUCLEOTIDE SEQUENCE [LARGE SCALE GENOMIC DNA]</scope>
    <source>
        <strain evidence="1 2">GOMI-1</strain>
    </source>
</reference>